<feature type="compositionally biased region" description="Acidic residues" evidence="1">
    <location>
        <begin position="215"/>
        <end position="232"/>
    </location>
</feature>
<feature type="region of interest" description="Disordered" evidence="1">
    <location>
        <begin position="664"/>
        <end position="701"/>
    </location>
</feature>
<feature type="compositionally biased region" description="Acidic residues" evidence="1">
    <location>
        <begin position="689"/>
        <end position="700"/>
    </location>
</feature>
<gene>
    <name evidence="2" type="ORF">LEMA_P089970.1</name>
</gene>
<reference evidence="3" key="1">
    <citation type="journal article" date="2011" name="Nat. Commun.">
        <title>Effector diversification within compartments of the Leptosphaeria maculans genome affected by Repeat-Induced Point mutations.</title>
        <authorList>
            <person name="Rouxel T."/>
            <person name="Grandaubert J."/>
            <person name="Hane J.K."/>
            <person name="Hoede C."/>
            <person name="van de Wouw A.P."/>
            <person name="Couloux A."/>
            <person name="Dominguez V."/>
            <person name="Anthouard V."/>
            <person name="Bally P."/>
            <person name="Bourras S."/>
            <person name="Cozijnsen A.J."/>
            <person name="Ciuffetti L.M."/>
            <person name="Degrave A."/>
            <person name="Dilmaghani A."/>
            <person name="Duret L."/>
            <person name="Fudal I."/>
            <person name="Goodwin S.B."/>
            <person name="Gout L."/>
            <person name="Glaser N."/>
            <person name="Linglin J."/>
            <person name="Kema G.H.J."/>
            <person name="Lapalu N."/>
            <person name="Lawrence C.B."/>
            <person name="May K."/>
            <person name="Meyer M."/>
            <person name="Ollivier B."/>
            <person name="Poulain J."/>
            <person name="Schoch C.L."/>
            <person name="Simon A."/>
            <person name="Spatafora J.W."/>
            <person name="Stachowiak A."/>
            <person name="Turgeon B.G."/>
            <person name="Tyler B.M."/>
            <person name="Vincent D."/>
            <person name="Weissenbach J."/>
            <person name="Amselem J."/>
            <person name="Quesneville H."/>
            <person name="Oliver R.P."/>
            <person name="Wincker P."/>
            <person name="Balesdent M.-H."/>
            <person name="Howlett B.J."/>
        </authorList>
    </citation>
    <scope>NUCLEOTIDE SEQUENCE [LARGE SCALE GENOMIC DNA]</scope>
    <source>
        <strain evidence="3">JN3 / isolate v23.1.3 / race Av1-4-5-6-7-8</strain>
    </source>
</reference>
<feature type="compositionally biased region" description="Low complexity" evidence="1">
    <location>
        <begin position="22"/>
        <end position="45"/>
    </location>
</feature>
<name>E5A2F3_LEPMJ</name>
<dbReference type="HOGENOM" id="CLU_343903_0_0_1"/>
<dbReference type="eggNOG" id="ENOG502RJ4V">
    <property type="taxonomic scope" value="Eukaryota"/>
</dbReference>
<organism evidence="3">
    <name type="scientific">Leptosphaeria maculans (strain JN3 / isolate v23.1.3 / race Av1-4-5-6-7-8)</name>
    <name type="common">Blackleg fungus</name>
    <name type="synonym">Phoma lingam</name>
    <dbReference type="NCBI Taxonomy" id="985895"/>
    <lineage>
        <taxon>Eukaryota</taxon>
        <taxon>Fungi</taxon>
        <taxon>Dikarya</taxon>
        <taxon>Ascomycota</taxon>
        <taxon>Pezizomycotina</taxon>
        <taxon>Dothideomycetes</taxon>
        <taxon>Pleosporomycetidae</taxon>
        <taxon>Pleosporales</taxon>
        <taxon>Pleosporineae</taxon>
        <taxon>Leptosphaeriaceae</taxon>
        <taxon>Plenodomus</taxon>
        <taxon>Plenodomus lingam/Leptosphaeria maculans species complex</taxon>
    </lineage>
</organism>
<protein>
    <submittedName>
        <fullName evidence="2">Predicted protein</fullName>
    </submittedName>
</protein>
<feature type="region of interest" description="Disordered" evidence="1">
    <location>
        <begin position="67"/>
        <end position="273"/>
    </location>
</feature>
<dbReference type="OrthoDB" id="3669832at2759"/>
<evidence type="ECO:0000313" key="3">
    <source>
        <dbReference type="Proteomes" id="UP000002668"/>
    </source>
</evidence>
<feature type="region of interest" description="Disordered" evidence="1">
    <location>
        <begin position="770"/>
        <end position="823"/>
    </location>
</feature>
<evidence type="ECO:0000313" key="2">
    <source>
        <dbReference type="EMBL" id="CBX97588.1"/>
    </source>
</evidence>
<feature type="region of interest" description="Disordered" evidence="1">
    <location>
        <begin position="1"/>
        <end position="45"/>
    </location>
</feature>
<feature type="compositionally biased region" description="Low complexity" evidence="1">
    <location>
        <begin position="105"/>
        <end position="125"/>
    </location>
</feature>
<dbReference type="Proteomes" id="UP000002668">
    <property type="component" value="Genome"/>
</dbReference>
<dbReference type="GeneID" id="13281977"/>
<feature type="compositionally biased region" description="Low complexity" evidence="1">
    <location>
        <begin position="136"/>
        <end position="177"/>
    </location>
</feature>
<dbReference type="InParanoid" id="E5A2F3"/>
<dbReference type="VEuPathDB" id="FungiDB:LEMA_P089970.1"/>
<sequence length="823" mass="89194">MAPQQKPAAKKASTTGVKTGRVAKSSSQAAQVVAAPPTIAPRRSSRIAAARAAALETVAQVAEVVVPVVAPRRGRSKKAASNNTPDAEPANAPAAVPKRGRTKKAAAATTTTTTPTVNHTNAPAAVTRMTRSRTLAARSAQGAAPAAPAAAKRAKAPISKSTGGVTKSKAATKATKGPKPSVASKARGNKTTTASASKQIARDKEQTPAEREDVVMEDVPEPVVDNNEDDLEPGTPNPTSVNLPDGSDSEAETTAPAPKGPSAKALGKRPQNPFWSVGEGPLVKRIRLDRKILRPPKVQKFADGPMIPDHVPSRCAHPIHPAYAGTSRYDNVKCPHCRMDVCISDMQTVQDQLSSYGGSVGFRKLCNSSEAHAMAYQPIVKGRTPRRTNDWVLQDPVGKDLSYRHSTKRLANLVMELERLADVEMQWEGQHPGGSAEDKHERQLYGARGALARHRGLLAEGSFSRLLELDLVGSRKRGRAQEAEALDAANAKEVAWEQENLSSQEYAVNDSRVSSVEETARLAAERSKQPMRKRRRMDATVSFKNVVYVRNECDVDVLRKADLSRPVVEPSASILRTAPAPAPAPNERRSVSTAQLAPDYRLFVLEDEKFSAKDRHSFHSCNRERTQPGNFWSRLSDPGKMIVETSGCGMGPQSWDAYVQSLQDEADWRDAEDAQDADLQDQEHGESGSDTESEPSDEDSTLSFLHASVHEDSLVHTQRGVVNQLTGLEIDDPESYLRVEEERLARQQTDAERASTWGSPTHACAVSKIERTTPGVPRPRAGRTRIETTTAPYSHQAWESDRDSELRPIQGKSKTIESESALA</sequence>
<accession>E5A2F3</accession>
<dbReference type="AlphaFoldDB" id="E5A2F3"/>
<feature type="compositionally biased region" description="Polar residues" evidence="1">
    <location>
        <begin position="189"/>
        <end position="198"/>
    </location>
</feature>
<keyword evidence="3" id="KW-1185">Reference proteome</keyword>
<evidence type="ECO:0000256" key="1">
    <source>
        <dbReference type="SAM" id="MobiDB-lite"/>
    </source>
</evidence>
<feature type="compositionally biased region" description="Low complexity" evidence="1">
    <location>
        <begin position="1"/>
        <end position="12"/>
    </location>
</feature>
<dbReference type="EMBL" id="FP929132">
    <property type="protein sequence ID" value="CBX97588.1"/>
    <property type="molecule type" value="Genomic_DNA"/>
</dbReference>
<proteinExistence type="predicted"/>
<feature type="compositionally biased region" description="Basic and acidic residues" evidence="1">
    <location>
        <begin position="200"/>
        <end position="214"/>
    </location>
</feature>